<dbReference type="PROSITE" id="PS51387">
    <property type="entry name" value="FAD_PCMH"/>
    <property type="match status" value="1"/>
</dbReference>
<dbReference type="InterPro" id="IPR036318">
    <property type="entry name" value="FAD-bd_PCMH-like_sf"/>
</dbReference>
<dbReference type="Gene3D" id="3.30.465.10">
    <property type="match status" value="1"/>
</dbReference>
<dbReference type="RefSeq" id="WP_259479492.1">
    <property type="nucleotide sequence ID" value="NZ_BAAAQY010000005.1"/>
</dbReference>
<dbReference type="SUPFAM" id="SSF56176">
    <property type="entry name" value="FAD-binding/transporter-associated domain-like"/>
    <property type="match status" value="1"/>
</dbReference>
<dbReference type="InterPro" id="IPR016169">
    <property type="entry name" value="FAD-bd_PCMH_sub2"/>
</dbReference>
<evidence type="ECO:0000259" key="1">
    <source>
        <dbReference type="PROSITE" id="PS51387"/>
    </source>
</evidence>
<accession>A0ABN3DML8</accession>
<keyword evidence="3" id="KW-1185">Reference proteome</keyword>
<organism evidence="2 3">
    <name type="scientific">Herbiconiux moechotypicola</name>
    <dbReference type="NCBI Taxonomy" id="637393"/>
    <lineage>
        <taxon>Bacteria</taxon>
        <taxon>Bacillati</taxon>
        <taxon>Actinomycetota</taxon>
        <taxon>Actinomycetes</taxon>
        <taxon>Micrococcales</taxon>
        <taxon>Microbacteriaceae</taxon>
        <taxon>Herbiconiux</taxon>
    </lineage>
</organism>
<protein>
    <submittedName>
        <fullName evidence="2">FAD-binding oxidoreductase</fullName>
    </submittedName>
</protein>
<dbReference type="PANTHER" id="PTHR11748">
    <property type="entry name" value="D-LACTATE DEHYDROGENASE"/>
    <property type="match status" value="1"/>
</dbReference>
<dbReference type="InterPro" id="IPR016166">
    <property type="entry name" value="FAD-bd_PCMH"/>
</dbReference>
<proteinExistence type="predicted"/>
<gene>
    <name evidence="2" type="ORF">GCM10009851_20150</name>
</gene>
<dbReference type="Pfam" id="PF01565">
    <property type="entry name" value="FAD_binding_4"/>
    <property type="match status" value="1"/>
</dbReference>
<dbReference type="PANTHER" id="PTHR11748:SF119">
    <property type="entry name" value="D-2-HYDROXYGLUTARATE DEHYDROGENASE"/>
    <property type="match status" value="1"/>
</dbReference>
<evidence type="ECO:0000313" key="3">
    <source>
        <dbReference type="Proteomes" id="UP001500929"/>
    </source>
</evidence>
<feature type="domain" description="FAD-binding PCMH-type" evidence="1">
    <location>
        <begin position="49"/>
        <end position="220"/>
    </location>
</feature>
<dbReference type="Proteomes" id="UP001500929">
    <property type="component" value="Unassembled WGS sequence"/>
</dbReference>
<evidence type="ECO:0000313" key="2">
    <source>
        <dbReference type="EMBL" id="GAA2235082.1"/>
    </source>
</evidence>
<name>A0ABN3DML8_9MICO</name>
<reference evidence="2 3" key="1">
    <citation type="journal article" date="2019" name="Int. J. Syst. Evol. Microbiol.">
        <title>The Global Catalogue of Microorganisms (GCM) 10K type strain sequencing project: providing services to taxonomists for standard genome sequencing and annotation.</title>
        <authorList>
            <consortium name="The Broad Institute Genomics Platform"/>
            <consortium name="The Broad Institute Genome Sequencing Center for Infectious Disease"/>
            <person name="Wu L."/>
            <person name="Ma J."/>
        </authorList>
    </citation>
    <scope>NUCLEOTIDE SEQUENCE [LARGE SCALE GENOMIC DNA]</scope>
    <source>
        <strain evidence="2 3">JCM 16117</strain>
    </source>
</reference>
<dbReference type="InterPro" id="IPR006094">
    <property type="entry name" value="Oxid_FAD_bind_N"/>
</dbReference>
<dbReference type="EMBL" id="BAAAQY010000005">
    <property type="protein sequence ID" value="GAA2235082.1"/>
    <property type="molecule type" value="Genomic_DNA"/>
</dbReference>
<comment type="caution">
    <text evidence="2">The sequence shown here is derived from an EMBL/GenBank/DDBJ whole genome shotgun (WGS) entry which is preliminary data.</text>
</comment>
<sequence length="433" mass="45486">MPFESTRLRALELELRALLGDRAVSTEPAALAKASVDGARLSPILSDKLPLGAADVVVTPATADDAAAVVTACVRHGVAVTPRGKGTGNYGQAIPTHGGLVLDLSRCRRILEVGEGRMTVEAGVTMITLEQAARAAGQQVLMYPSTAQSTVGGFLSGGSGGTGSIAHGLTTSGHFVLALDVVHASGEGVHHVEGEAAQAYLHNYGTAGVILRATIALEPLQPWCALYASFDDLPRAAAALRPLAALHPTPRLVSADPAEIAGALPSDPAIPSDRASFRAIVDAAALAEAEELIREHGGTVEAVRDSPQDTVRLSMISYNHPIEWLQKSSPSRLFHVEVNGHAIVDRLDEVLAVYPGASLHLEAMNPAPLGMLVAPYRDERTVLEGYDRLAALGVRSHSPHQSKVDFEVRRTIDLALRTDPAGLLNPGKLDRVA</sequence>